<name>A0AAU9K0F3_9CILI</name>
<sequence length="227" mass="26154">MYLYYKNINQKFLAILLTHSLAFFKFLLIKHTNMNGVQYDHLAKILLLGNSSVGKSCLLLRYTENRFNEAFYSTIGVDFKVRTIVMRNKSIKMQIWDTAGQEKFRSITSQYYRGAHGIMMIFDLTNKDSFNDLDAWIQEIERYGGEKLAKVLIGNKCDLEDKRTITFEEGKAYADKLGMPYFETSAKDAANIDAGFVKLAELIIAMENRIDKKRSIVENPKKSSCCM</sequence>
<dbReference type="PROSITE" id="PS51419">
    <property type="entry name" value="RAB"/>
    <property type="match status" value="1"/>
</dbReference>
<dbReference type="SMART" id="SM00175">
    <property type="entry name" value="RAB"/>
    <property type="match status" value="1"/>
</dbReference>
<dbReference type="PANTHER" id="PTHR47980">
    <property type="entry name" value="LD44762P"/>
    <property type="match status" value="1"/>
</dbReference>
<dbReference type="InterPro" id="IPR005225">
    <property type="entry name" value="Small_GTP-bd"/>
</dbReference>
<dbReference type="SMART" id="SM00176">
    <property type="entry name" value="RAN"/>
    <property type="match status" value="1"/>
</dbReference>
<dbReference type="SUPFAM" id="SSF52540">
    <property type="entry name" value="P-loop containing nucleoside triphosphate hydrolases"/>
    <property type="match status" value="1"/>
</dbReference>
<protein>
    <submittedName>
        <fullName evidence="8">Uncharacterized protein</fullName>
    </submittedName>
</protein>
<keyword evidence="5 7" id="KW-0472">Membrane</keyword>
<dbReference type="Pfam" id="PF00071">
    <property type="entry name" value="Ras"/>
    <property type="match status" value="1"/>
</dbReference>
<dbReference type="NCBIfam" id="TIGR00231">
    <property type="entry name" value="small_GTP"/>
    <property type="match status" value="1"/>
</dbReference>
<dbReference type="CDD" id="cd00154">
    <property type="entry name" value="Rab"/>
    <property type="match status" value="1"/>
</dbReference>
<keyword evidence="7" id="KW-0812">Transmembrane</keyword>
<dbReference type="Gene3D" id="3.40.50.300">
    <property type="entry name" value="P-loop containing nucleotide triphosphate hydrolases"/>
    <property type="match status" value="1"/>
</dbReference>
<comment type="caution">
    <text evidence="8">The sequence shown here is derived from an EMBL/GenBank/DDBJ whole genome shotgun (WGS) entry which is preliminary data.</text>
</comment>
<dbReference type="FunFam" id="3.40.50.300:FF:000586">
    <property type="entry name" value="Rab family GTPase"/>
    <property type="match status" value="1"/>
</dbReference>
<comment type="similarity">
    <text evidence="2">Belongs to the small GTPase superfamily. Rab family.</text>
</comment>
<evidence type="ECO:0000256" key="4">
    <source>
        <dbReference type="ARBA" id="ARBA00023134"/>
    </source>
</evidence>
<dbReference type="EMBL" id="CAJZBQ010000053">
    <property type="protein sequence ID" value="CAG9331372.1"/>
    <property type="molecule type" value="Genomic_DNA"/>
</dbReference>
<dbReference type="InterPro" id="IPR027417">
    <property type="entry name" value="P-loop_NTPase"/>
</dbReference>
<evidence type="ECO:0000313" key="8">
    <source>
        <dbReference type="EMBL" id="CAG9331372.1"/>
    </source>
</evidence>
<keyword evidence="7" id="KW-1133">Transmembrane helix</keyword>
<organism evidence="8 9">
    <name type="scientific">Blepharisma stoltei</name>
    <dbReference type="NCBI Taxonomy" id="1481888"/>
    <lineage>
        <taxon>Eukaryota</taxon>
        <taxon>Sar</taxon>
        <taxon>Alveolata</taxon>
        <taxon>Ciliophora</taxon>
        <taxon>Postciliodesmatophora</taxon>
        <taxon>Heterotrichea</taxon>
        <taxon>Heterotrichida</taxon>
        <taxon>Blepharismidae</taxon>
        <taxon>Blepharisma</taxon>
    </lineage>
</organism>
<dbReference type="PROSITE" id="PS51420">
    <property type="entry name" value="RHO"/>
    <property type="match status" value="1"/>
</dbReference>
<proteinExistence type="inferred from homology"/>
<dbReference type="AlphaFoldDB" id="A0AAU9K0F3"/>
<feature type="transmembrane region" description="Helical" evidence="7">
    <location>
        <begin position="12"/>
        <end position="29"/>
    </location>
</feature>
<dbReference type="InterPro" id="IPR050305">
    <property type="entry name" value="Small_GTPase_Rab"/>
</dbReference>
<reference evidence="8" key="1">
    <citation type="submission" date="2021-09" db="EMBL/GenBank/DDBJ databases">
        <authorList>
            <consortium name="AG Swart"/>
            <person name="Singh M."/>
            <person name="Singh A."/>
            <person name="Seah K."/>
            <person name="Emmerich C."/>
        </authorList>
    </citation>
    <scope>NUCLEOTIDE SEQUENCE</scope>
    <source>
        <strain evidence="8">ATCC30299</strain>
    </source>
</reference>
<dbReference type="PROSITE" id="PS51421">
    <property type="entry name" value="RAS"/>
    <property type="match status" value="1"/>
</dbReference>
<dbReference type="PRINTS" id="PR00449">
    <property type="entry name" value="RASTRNSFRMNG"/>
</dbReference>
<dbReference type="InterPro" id="IPR001806">
    <property type="entry name" value="Small_GTPase"/>
</dbReference>
<evidence type="ECO:0000256" key="3">
    <source>
        <dbReference type="ARBA" id="ARBA00022741"/>
    </source>
</evidence>
<keyword evidence="6" id="KW-0449">Lipoprotein</keyword>
<dbReference type="Proteomes" id="UP001162131">
    <property type="component" value="Unassembled WGS sequence"/>
</dbReference>
<dbReference type="SMART" id="SM00174">
    <property type="entry name" value="RHO"/>
    <property type="match status" value="1"/>
</dbReference>
<comment type="subcellular location">
    <subcellularLocation>
        <location evidence="1">Endomembrane system</location>
    </subcellularLocation>
</comment>
<evidence type="ECO:0000256" key="7">
    <source>
        <dbReference type="SAM" id="Phobius"/>
    </source>
</evidence>
<accession>A0AAU9K0F3</accession>
<gene>
    <name evidence="8" type="ORF">BSTOLATCC_MIC53444</name>
</gene>
<dbReference type="SMART" id="SM00173">
    <property type="entry name" value="RAS"/>
    <property type="match status" value="1"/>
</dbReference>
<evidence type="ECO:0000256" key="5">
    <source>
        <dbReference type="ARBA" id="ARBA00023136"/>
    </source>
</evidence>
<evidence type="ECO:0000256" key="1">
    <source>
        <dbReference type="ARBA" id="ARBA00004308"/>
    </source>
</evidence>
<dbReference type="GO" id="GO:0003924">
    <property type="term" value="F:GTPase activity"/>
    <property type="evidence" value="ECO:0007669"/>
    <property type="project" value="InterPro"/>
</dbReference>
<keyword evidence="3" id="KW-0547">Nucleotide-binding</keyword>
<evidence type="ECO:0000256" key="2">
    <source>
        <dbReference type="ARBA" id="ARBA00006270"/>
    </source>
</evidence>
<keyword evidence="4" id="KW-0342">GTP-binding</keyword>
<keyword evidence="9" id="KW-1185">Reference proteome</keyword>
<evidence type="ECO:0000256" key="6">
    <source>
        <dbReference type="ARBA" id="ARBA00023288"/>
    </source>
</evidence>
<dbReference type="GO" id="GO:0005525">
    <property type="term" value="F:GTP binding"/>
    <property type="evidence" value="ECO:0007669"/>
    <property type="project" value="UniProtKB-KW"/>
</dbReference>
<dbReference type="GO" id="GO:0012505">
    <property type="term" value="C:endomembrane system"/>
    <property type="evidence" value="ECO:0007669"/>
    <property type="project" value="UniProtKB-SubCell"/>
</dbReference>
<evidence type="ECO:0000313" key="9">
    <source>
        <dbReference type="Proteomes" id="UP001162131"/>
    </source>
</evidence>